<dbReference type="PANTHER" id="PTHR24394:SF29">
    <property type="entry name" value="MYONEURIN"/>
    <property type="match status" value="1"/>
</dbReference>
<evidence type="ECO:0000256" key="5">
    <source>
        <dbReference type="ARBA" id="ARBA00022833"/>
    </source>
</evidence>
<dbReference type="EMBL" id="JAUCMV010000005">
    <property type="protein sequence ID" value="KAK0397943.1"/>
    <property type="molecule type" value="Genomic_DNA"/>
</dbReference>
<evidence type="ECO:0000256" key="4">
    <source>
        <dbReference type="ARBA" id="ARBA00022771"/>
    </source>
</evidence>
<name>A0AA39H2C6_9BILA</name>
<dbReference type="Pfam" id="PF00096">
    <property type="entry name" value="zf-C2H2"/>
    <property type="match status" value="1"/>
</dbReference>
<dbReference type="GO" id="GO:0008270">
    <property type="term" value="F:zinc ion binding"/>
    <property type="evidence" value="ECO:0007669"/>
    <property type="project" value="UniProtKB-KW"/>
</dbReference>
<dbReference type="GO" id="GO:0005634">
    <property type="term" value="C:nucleus"/>
    <property type="evidence" value="ECO:0007669"/>
    <property type="project" value="UniProtKB-SubCell"/>
</dbReference>
<evidence type="ECO:0000256" key="3">
    <source>
        <dbReference type="ARBA" id="ARBA00022737"/>
    </source>
</evidence>
<dbReference type="Gene3D" id="3.30.160.60">
    <property type="entry name" value="Classic Zinc Finger"/>
    <property type="match status" value="2"/>
</dbReference>
<evidence type="ECO:0000313" key="10">
    <source>
        <dbReference type="Proteomes" id="UP001175271"/>
    </source>
</evidence>
<feature type="domain" description="C2H2-type" evidence="8">
    <location>
        <begin position="109"/>
        <end position="137"/>
    </location>
</feature>
<dbReference type="InterPro" id="IPR013087">
    <property type="entry name" value="Znf_C2H2_type"/>
</dbReference>
<evidence type="ECO:0000256" key="7">
    <source>
        <dbReference type="PROSITE-ProRule" id="PRU00042"/>
    </source>
</evidence>
<keyword evidence="10" id="KW-1185">Reference proteome</keyword>
<sequence>MTSVVENVRPTVEELELCIRTRRRANKKFITEVDRRYFCPDPICSEKKKWFVSQKKLNQHYSKVHAKRELNCRACKRTFALERDLRYHEKQHTLPDAPEKPHATRVKVWTCNFCNKSFNRRYELNDHIRAEHESHEKRYECSLCECSFETEDEVEGHFKEMHPEHISFNVGCSSNKEQPIEPELQSIMSKYPPIQPKPDAPTSHHLEPHSENVLVIQGIACDYNAQSLPQPWLEETYASTQTEYNSTELTSSYSQTDLYYRCDHSAPVQYAYDYNPVYMERQDFGSQTYYAETHDFGAQIGEQSPQVSWCPMEVSYEDECTYGTAPGHMMDSGLCHVGTTSYYSDWTRHTETQTDEYYNHFEQTPLSDPMVTFSNGSTQTTEVTYNNQMV</sequence>
<evidence type="ECO:0000259" key="8">
    <source>
        <dbReference type="PROSITE" id="PS50157"/>
    </source>
</evidence>
<dbReference type="PANTHER" id="PTHR24394">
    <property type="entry name" value="ZINC FINGER PROTEIN"/>
    <property type="match status" value="1"/>
</dbReference>
<evidence type="ECO:0000256" key="6">
    <source>
        <dbReference type="ARBA" id="ARBA00023242"/>
    </source>
</evidence>
<reference evidence="9" key="1">
    <citation type="submission" date="2023-06" db="EMBL/GenBank/DDBJ databases">
        <title>Genomic analysis of the entomopathogenic nematode Steinernema hermaphroditum.</title>
        <authorList>
            <person name="Schwarz E.M."/>
            <person name="Heppert J.K."/>
            <person name="Baniya A."/>
            <person name="Schwartz H.T."/>
            <person name="Tan C.-H."/>
            <person name="Antoshechkin I."/>
            <person name="Sternberg P.W."/>
            <person name="Goodrich-Blair H."/>
            <person name="Dillman A.R."/>
        </authorList>
    </citation>
    <scope>NUCLEOTIDE SEQUENCE</scope>
    <source>
        <strain evidence="9">PS9179</strain>
        <tissue evidence="9">Whole animal</tissue>
    </source>
</reference>
<keyword evidence="4 7" id="KW-0863">Zinc-finger</keyword>
<dbReference type="SMART" id="SM00355">
    <property type="entry name" value="ZnF_C2H2"/>
    <property type="match status" value="4"/>
</dbReference>
<dbReference type="Proteomes" id="UP001175271">
    <property type="component" value="Unassembled WGS sequence"/>
</dbReference>
<evidence type="ECO:0000313" key="9">
    <source>
        <dbReference type="EMBL" id="KAK0397943.1"/>
    </source>
</evidence>
<dbReference type="GO" id="GO:0000981">
    <property type="term" value="F:DNA-binding transcription factor activity, RNA polymerase II-specific"/>
    <property type="evidence" value="ECO:0007669"/>
    <property type="project" value="TreeGrafter"/>
</dbReference>
<keyword evidence="6" id="KW-0539">Nucleus</keyword>
<gene>
    <name evidence="9" type="ORF">QR680_002351</name>
</gene>
<dbReference type="PROSITE" id="PS50157">
    <property type="entry name" value="ZINC_FINGER_C2H2_2"/>
    <property type="match status" value="3"/>
</dbReference>
<keyword evidence="5" id="KW-0862">Zinc</keyword>
<feature type="domain" description="C2H2-type" evidence="8">
    <location>
        <begin position="139"/>
        <end position="162"/>
    </location>
</feature>
<dbReference type="AlphaFoldDB" id="A0AA39H2C6"/>
<evidence type="ECO:0000256" key="2">
    <source>
        <dbReference type="ARBA" id="ARBA00022723"/>
    </source>
</evidence>
<feature type="domain" description="C2H2-type" evidence="8">
    <location>
        <begin position="70"/>
        <end position="97"/>
    </location>
</feature>
<comment type="subcellular location">
    <subcellularLocation>
        <location evidence="1">Nucleus</location>
    </subcellularLocation>
</comment>
<accession>A0AA39H2C6</accession>
<dbReference type="SUPFAM" id="SSF57667">
    <property type="entry name" value="beta-beta-alpha zinc fingers"/>
    <property type="match status" value="2"/>
</dbReference>
<protein>
    <recommendedName>
        <fullName evidence="8">C2H2-type domain-containing protein</fullName>
    </recommendedName>
</protein>
<evidence type="ECO:0000256" key="1">
    <source>
        <dbReference type="ARBA" id="ARBA00004123"/>
    </source>
</evidence>
<keyword evidence="2" id="KW-0479">Metal-binding</keyword>
<organism evidence="9 10">
    <name type="scientific">Steinernema hermaphroditum</name>
    <dbReference type="NCBI Taxonomy" id="289476"/>
    <lineage>
        <taxon>Eukaryota</taxon>
        <taxon>Metazoa</taxon>
        <taxon>Ecdysozoa</taxon>
        <taxon>Nematoda</taxon>
        <taxon>Chromadorea</taxon>
        <taxon>Rhabditida</taxon>
        <taxon>Tylenchina</taxon>
        <taxon>Panagrolaimomorpha</taxon>
        <taxon>Strongyloidoidea</taxon>
        <taxon>Steinernematidae</taxon>
        <taxon>Steinernema</taxon>
    </lineage>
</organism>
<proteinExistence type="predicted"/>
<keyword evidence="3" id="KW-0677">Repeat</keyword>
<dbReference type="PROSITE" id="PS00028">
    <property type="entry name" value="ZINC_FINGER_C2H2_1"/>
    <property type="match status" value="3"/>
</dbReference>
<dbReference type="InterPro" id="IPR036236">
    <property type="entry name" value="Znf_C2H2_sf"/>
</dbReference>
<comment type="caution">
    <text evidence="9">The sequence shown here is derived from an EMBL/GenBank/DDBJ whole genome shotgun (WGS) entry which is preliminary data.</text>
</comment>